<dbReference type="PANTHER" id="PTHR12547">
    <property type="entry name" value="CCCH ZINC FINGER/TIS11-RELATED"/>
    <property type="match status" value="1"/>
</dbReference>
<dbReference type="InterPro" id="IPR000571">
    <property type="entry name" value="Znf_CCCH"/>
</dbReference>
<dbReference type="GO" id="GO:0043186">
    <property type="term" value="C:P granule"/>
    <property type="evidence" value="ECO:0007669"/>
    <property type="project" value="UniProtKB-ARBA"/>
</dbReference>
<evidence type="ECO:0000313" key="8">
    <source>
        <dbReference type="EMBL" id="MFH4977173.1"/>
    </source>
</evidence>
<dbReference type="InterPro" id="IPR045877">
    <property type="entry name" value="ZFP36-like"/>
</dbReference>
<feature type="region of interest" description="Disordered" evidence="6">
    <location>
        <begin position="124"/>
        <end position="158"/>
    </location>
</feature>
<keyword evidence="1 5" id="KW-0479">Metal-binding</keyword>
<feature type="compositionally biased region" description="Low complexity" evidence="6">
    <location>
        <begin position="149"/>
        <end position="158"/>
    </location>
</feature>
<dbReference type="AlphaFoldDB" id="A0ABD6EJM3"/>
<keyword evidence="4 5" id="KW-0862">Zinc</keyword>
<keyword evidence="2" id="KW-0677">Repeat</keyword>
<sequence>MQSPTISSNTPQPKNPKLYKTELCRSWMDHGHCNYGDRCQYAHGEHEKRPIPRHPKYKTAYCQSFHQSGYCPYGPRCHFIHSEEPSTLNSQRSNRFTSNGGIVSPMTTNGFMITINGMSSSAAQQRACSSAGESPVPSSAGSGTESPNGSSSPSIDLDDSSGILSGGSWSTFIDAPRNIRRSHFEWPTPLSSEIALLDSSASQMAKSFGATPSQIPFDASISMMNDFMSWSLDEKQLSPKASSSSSGSGSICESTGRLPVFAQFSNSSAST</sequence>
<name>A0ABD6EJM3_9BILA</name>
<dbReference type="InterPro" id="IPR036855">
    <property type="entry name" value="Znf_CCCH_sf"/>
</dbReference>
<dbReference type="Pfam" id="PF00642">
    <property type="entry name" value="zf-CCCH"/>
    <property type="match status" value="2"/>
</dbReference>
<evidence type="ECO:0000256" key="3">
    <source>
        <dbReference type="ARBA" id="ARBA00022771"/>
    </source>
</evidence>
<proteinExistence type="predicted"/>
<dbReference type="Proteomes" id="UP001608902">
    <property type="component" value="Unassembled WGS sequence"/>
</dbReference>
<evidence type="ECO:0000256" key="4">
    <source>
        <dbReference type="ARBA" id="ARBA00022833"/>
    </source>
</evidence>
<dbReference type="FunFam" id="4.10.1000.10:FF:000002">
    <property type="entry name" value="Zinc finger protein 36, C3H1 type-like 1"/>
    <property type="match status" value="1"/>
</dbReference>
<accession>A0ABD6EJM3</accession>
<feature type="zinc finger region" description="C3H1-type" evidence="5">
    <location>
        <begin position="56"/>
        <end position="84"/>
    </location>
</feature>
<dbReference type="EMBL" id="JBGFUD010002110">
    <property type="protein sequence ID" value="MFH4977173.1"/>
    <property type="molecule type" value="Genomic_DNA"/>
</dbReference>
<dbReference type="PROSITE" id="PS50103">
    <property type="entry name" value="ZF_C3H1"/>
    <property type="match status" value="2"/>
</dbReference>
<keyword evidence="3 5" id="KW-0863">Zinc-finger</keyword>
<evidence type="ECO:0000256" key="5">
    <source>
        <dbReference type="PROSITE-ProRule" id="PRU00723"/>
    </source>
</evidence>
<keyword evidence="9" id="KW-1185">Reference proteome</keyword>
<dbReference type="SMART" id="SM00356">
    <property type="entry name" value="ZnF_C3H1"/>
    <property type="match status" value="2"/>
</dbReference>
<protein>
    <recommendedName>
        <fullName evidence="7">C3H1-type domain-containing protein</fullName>
    </recommendedName>
</protein>
<dbReference type="PANTHER" id="PTHR12547:SF185">
    <property type="entry name" value="C3H1-TYPE DOMAIN-CONTAINING PROTEIN"/>
    <property type="match status" value="1"/>
</dbReference>
<evidence type="ECO:0000259" key="7">
    <source>
        <dbReference type="PROSITE" id="PS50103"/>
    </source>
</evidence>
<feature type="compositionally biased region" description="Polar residues" evidence="6">
    <location>
        <begin position="136"/>
        <end position="148"/>
    </location>
</feature>
<evidence type="ECO:0000256" key="1">
    <source>
        <dbReference type="ARBA" id="ARBA00022723"/>
    </source>
</evidence>
<evidence type="ECO:0000313" key="9">
    <source>
        <dbReference type="Proteomes" id="UP001608902"/>
    </source>
</evidence>
<dbReference type="GO" id="GO:0008270">
    <property type="term" value="F:zinc ion binding"/>
    <property type="evidence" value="ECO:0007669"/>
    <property type="project" value="UniProtKB-KW"/>
</dbReference>
<organism evidence="8 9">
    <name type="scientific">Gnathostoma spinigerum</name>
    <dbReference type="NCBI Taxonomy" id="75299"/>
    <lineage>
        <taxon>Eukaryota</taxon>
        <taxon>Metazoa</taxon>
        <taxon>Ecdysozoa</taxon>
        <taxon>Nematoda</taxon>
        <taxon>Chromadorea</taxon>
        <taxon>Rhabditida</taxon>
        <taxon>Spirurina</taxon>
        <taxon>Gnathostomatomorpha</taxon>
        <taxon>Gnathostomatoidea</taxon>
        <taxon>Gnathostomatidae</taxon>
        <taxon>Gnathostoma</taxon>
    </lineage>
</organism>
<dbReference type="Gene3D" id="4.10.1000.10">
    <property type="entry name" value="Zinc finger, CCCH-type"/>
    <property type="match status" value="2"/>
</dbReference>
<feature type="domain" description="C3H1-type" evidence="7">
    <location>
        <begin position="18"/>
        <end position="46"/>
    </location>
</feature>
<evidence type="ECO:0000256" key="2">
    <source>
        <dbReference type="ARBA" id="ARBA00022737"/>
    </source>
</evidence>
<evidence type="ECO:0000256" key="6">
    <source>
        <dbReference type="SAM" id="MobiDB-lite"/>
    </source>
</evidence>
<reference evidence="8 9" key="1">
    <citation type="submission" date="2024-08" db="EMBL/GenBank/DDBJ databases">
        <title>Gnathostoma spinigerum genome.</title>
        <authorList>
            <person name="Gonzalez-Bertolin B."/>
            <person name="Monzon S."/>
            <person name="Zaballos A."/>
            <person name="Jimenez P."/>
            <person name="Dekumyoy P."/>
            <person name="Varona S."/>
            <person name="Cuesta I."/>
            <person name="Sumanam S."/>
            <person name="Adisakwattana P."/>
            <person name="Gasser R.B."/>
            <person name="Hernandez-Gonzalez A."/>
            <person name="Young N.D."/>
            <person name="Perteguer M.J."/>
        </authorList>
    </citation>
    <scope>NUCLEOTIDE SEQUENCE [LARGE SCALE GENOMIC DNA]</scope>
    <source>
        <strain evidence="8">AL3</strain>
        <tissue evidence="8">Liver</tissue>
    </source>
</reference>
<dbReference type="SUPFAM" id="SSF90229">
    <property type="entry name" value="CCCH zinc finger"/>
    <property type="match status" value="2"/>
</dbReference>
<gene>
    <name evidence="8" type="ORF">AB6A40_003882</name>
</gene>
<feature type="domain" description="C3H1-type" evidence="7">
    <location>
        <begin position="56"/>
        <end position="84"/>
    </location>
</feature>
<feature type="zinc finger region" description="C3H1-type" evidence="5">
    <location>
        <begin position="18"/>
        <end position="46"/>
    </location>
</feature>
<dbReference type="FunFam" id="4.10.1000.10:FF:000001">
    <property type="entry name" value="zinc finger CCCH domain-containing protein 15-like"/>
    <property type="match status" value="1"/>
</dbReference>
<comment type="caution">
    <text evidence="8">The sequence shown here is derived from an EMBL/GenBank/DDBJ whole genome shotgun (WGS) entry which is preliminary data.</text>
</comment>